<protein>
    <recommendedName>
        <fullName evidence="8">Glucose-methanol-choline oxidoreductase N-terminal domain-containing protein</fullName>
    </recommendedName>
</protein>
<dbReference type="InterPro" id="IPR012132">
    <property type="entry name" value="GMC_OxRdtase"/>
</dbReference>
<keyword evidence="6 7" id="KW-0472">Membrane</keyword>
<reference evidence="9" key="1">
    <citation type="submission" date="2022-11" db="EMBL/GenBank/DDBJ databases">
        <authorList>
            <person name="Scott C."/>
            <person name="Bruce N."/>
        </authorList>
    </citation>
    <scope>NUCLEOTIDE SEQUENCE</scope>
</reference>
<feature type="domain" description="Glucose-methanol-choline oxidoreductase N-terminal" evidence="8">
    <location>
        <begin position="477"/>
        <end position="491"/>
    </location>
</feature>
<dbReference type="Gene3D" id="3.30.410.40">
    <property type="match status" value="1"/>
</dbReference>
<evidence type="ECO:0000256" key="5">
    <source>
        <dbReference type="ARBA" id="ARBA00023065"/>
    </source>
</evidence>
<gene>
    <name evidence="9" type="ORF">PPNO1_LOCUS3649</name>
</gene>
<evidence type="ECO:0000256" key="6">
    <source>
        <dbReference type="ARBA" id="ARBA00023136"/>
    </source>
</evidence>
<dbReference type="Pfam" id="PF00732">
    <property type="entry name" value="GMC_oxred_N"/>
    <property type="match status" value="1"/>
</dbReference>
<keyword evidence="5" id="KW-0406">Ion transport</keyword>
<evidence type="ECO:0000256" key="1">
    <source>
        <dbReference type="ARBA" id="ARBA00004141"/>
    </source>
</evidence>
<dbReference type="GO" id="GO:0050660">
    <property type="term" value="F:flavin adenine dinucleotide binding"/>
    <property type="evidence" value="ECO:0007669"/>
    <property type="project" value="InterPro"/>
</dbReference>
<dbReference type="InterPro" id="IPR036188">
    <property type="entry name" value="FAD/NAD-bd_sf"/>
</dbReference>
<dbReference type="InterPro" id="IPR000172">
    <property type="entry name" value="GMC_OxRdtase_N"/>
</dbReference>
<dbReference type="PROSITE" id="PS00624">
    <property type="entry name" value="GMC_OXRED_2"/>
    <property type="match status" value="1"/>
</dbReference>
<organism evidence="9 10">
    <name type="scientific">Parascedosporium putredinis</name>
    <dbReference type="NCBI Taxonomy" id="1442378"/>
    <lineage>
        <taxon>Eukaryota</taxon>
        <taxon>Fungi</taxon>
        <taxon>Dikarya</taxon>
        <taxon>Ascomycota</taxon>
        <taxon>Pezizomycotina</taxon>
        <taxon>Sordariomycetes</taxon>
        <taxon>Hypocreomycetidae</taxon>
        <taxon>Microascales</taxon>
        <taxon>Microascaceae</taxon>
        <taxon>Parascedosporium</taxon>
    </lineage>
</organism>
<evidence type="ECO:0000256" key="7">
    <source>
        <dbReference type="SAM" id="Phobius"/>
    </source>
</evidence>
<evidence type="ECO:0000259" key="8">
    <source>
        <dbReference type="PROSITE" id="PS00624"/>
    </source>
</evidence>
<dbReference type="EMBL" id="CALLCH030000009">
    <property type="protein sequence ID" value="CAI4213905.1"/>
    <property type="molecule type" value="Genomic_DNA"/>
</dbReference>
<comment type="subcellular location">
    <subcellularLocation>
        <location evidence="1">Membrane</location>
        <topology evidence="1">Multi-pass membrane protein</topology>
    </subcellularLocation>
</comment>
<dbReference type="InterPro" id="IPR007867">
    <property type="entry name" value="GMC_OxRtase_C"/>
</dbReference>
<dbReference type="Pfam" id="PF05199">
    <property type="entry name" value="GMC_oxred_C"/>
    <property type="match status" value="1"/>
</dbReference>
<dbReference type="GO" id="GO:0016614">
    <property type="term" value="F:oxidoreductase activity, acting on CH-OH group of donors"/>
    <property type="evidence" value="ECO:0007669"/>
    <property type="project" value="InterPro"/>
</dbReference>
<dbReference type="PANTHER" id="PTHR11552">
    <property type="entry name" value="GLUCOSE-METHANOL-CHOLINE GMC OXIDOREDUCTASE"/>
    <property type="match status" value="1"/>
</dbReference>
<evidence type="ECO:0000256" key="4">
    <source>
        <dbReference type="ARBA" id="ARBA00022989"/>
    </source>
</evidence>
<evidence type="ECO:0000256" key="3">
    <source>
        <dbReference type="ARBA" id="ARBA00022692"/>
    </source>
</evidence>
<evidence type="ECO:0000256" key="2">
    <source>
        <dbReference type="ARBA" id="ARBA00010790"/>
    </source>
</evidence>
<proteinExistence type="inferred from homology"/>
<dbReference type="PANTHER" id="PTHR11552:SF80">
    <property type="entry name" value="GMC OXIDOREDUCTASE"/>
    <property type="match status" value="1"/>
</dbReference>
<dbReference type="SUPFAM" id="SSF51905">
    <property type="entry name" value="FAD/NAD(P)-binding domain"/>
    <property type="match status" value="1"/>
</dbReference>
<keyword evidence="3 7" id="KW-0812">Transmembrane</keyword>
<dbReference type="Pfam" id="PF01794">
    <property type="entry name" value="Ferric_reduct"/>
    <property type="match status" value="1"/>
</dbReference>
<dbReference type="SUPFAM" id="SSF54373">
    <property type="entry name" value="FAD-linked reductases, C-terminal domain"/>
    <property type="match status" value="1"/>
</dbReference>
<keyword evidence="10" id="KW-1185">Reference proteome</keyword>
<dbReference type="OrthoDB" id="269227at2759"/>
<dbReference type="Gene3D" id="3.50.50.60">
    <property type="entry name" value="FAD/NAD(P)-binding domain"/>
    <property type="match status" value="1"/>
</dbReference>
<accession>A0A9P1H1Z3</accession>
<dbReference type="InterPro" id="IPR013130">
    <property type="entry name" value="Fe3_Rdtase_TM_dom"/>
</dbReference>
<evidence type="ECO:0000313" key="10">
    <source>
        <dbReference type="Proteomes" id="UP000838763"/>
    </source>
</evidence>
<comment type="similarity">
    <text evidence="2">Belongs to the GMC oxidoreductase family.</text>
</comment>
<keyword evidence="5" id="KW-0813">Transport</keyword>
<dbReference type="GO" id="GO:0016020">
    <property type="term" value="C:membrane"/>
    <property type="evidence" value="ECO:0007669"/>
    <property type="project" value="UniProtKB-SubCell"/>
</dbReference>
<feature type="transmembrane region" description="Helical" evidence="7">
    <location>
        <begin position="49"/>
        <end position="67"/>
    </location>
</feature>
<sequence>MLLAYYIKSGTYESELARDYWIWGIVGTVAACALVPFSQLWVRQKVYEIFLASHIILALLFIVGYYYHIWYVYTYNWGYEIWIFVAGGIWGLDRVLRIARMVLNGNHTAVITTLDGTDGEYFRIDIEGKSLEEGVAYLCFPTLSWRFWETHPFSVAFSGIERADGNQTDPEHVSEGEKSVAVSRVTEAKRAAEVGSGRFTTTFLARSRSGITEKLTARIRRESAVNSPVRLRVLIEGPYHHSGGRIASQLKPCTSLNYGDQSKSSRSSKMVWEKPEGGYWIGPDAPEGSSQLGIWYPRAGTLGGCDTHNGGLTVRPSDWDWDNLADITGDNSWGHDKMLEYFKRLERNLYLPEDTPGHGFSGYQPIGVGNKTLIEADEMIMAVAQGSAAALGFEQRSSSTDFDTVANHSLQKDEQAKRFSAGSRVNQGVAAGIPLTVSFDSFVTKVTIDEDLRATGSQQYRQSPPRRRQAEVIVAGGAFNTPQILMHSGIGPAEHLQELGIPVLLDLPGVGRNLVDHYEVPVVQELAKNFTFWDDCANDLPIEQNPCYEQWLNGQGPWSTLGFYEFCNHPWPSPPYYNWTDIELTNNHYTYTISESHSRNRAGRVTLRTSDPLDVPEINFEYFADGGDEDVQGLIDGIEFTRKVFDSIPGGSNISIKEAVPGRHLNTTQDLAQWIRDEAYGHHAAGTAAIGGDDDPLAVLDSQFRVRGVEGLRVVDMSVFPNVPGTFPLISIFMISEKASDDILHDAAA</sequence>
<evidence type="ECO:0000313" key="9">
    <source>
        <dbReference type="EMBL" id="CAI4213905.1"/>
    </source>
</evidence>
<comment type="caution">
    <text evidence="9">The sequence shown here is derived from an EMBL/GenBank/DDBJ whole genome shotgun (WGS) entry which is preliminary data.</text>
</comment>
<dbReference type="AlphaFoldDB" id="A0A9P1H1Z3"/>
<keyword evidence="4 7" id="KW-1133">Transmembrane helix</keyword>
<dbReference type="Proteomes" id="UP000838763">
    <property type="component" value="Unassembled WGS sequence"/>
</dbReference>
<name>A0A9P1H1Z3_9PEZI</name>
<feature type="transmembrane region" description="Helical" evidence="7">
    <location>
        <begin position="20"/>
        <end position="42"/>
    </location>
</feature>
<dbReference type="GO" id="GO:0006811">
    <property type="term" value="P:monoatomic ion transport"/>
    <property type="evidence" value="ECO:0007669"/>
    <property type="project" value="UniProtKB-KW"/>
</dbReference>